<dbReference type="GO" id="GO:0016020">
    <property type="term" value="C:membrane"/>
    <property type="evidence" value="ECO:0007669"/>
    <property type="project" value="InterPro"/>
</dbReference>
<dbReference type="PANTHER" id="PTHR32089:SF112">
    <property type="entry name" value="LYSOZYME-LIKE PROTEIN-RELATED"/>
    <property type="match status" value="1"/>
</dbReference>
<dbReference type="InterPro" id="IPR004090">
    <property type="entry name" value="Chemotax_Me-accpt_rcpt"/>
</dbReference>
<dbReference type="PANTHER" id="PTHR32089">
    <property type="entry name" value="METHYL-ACCEPTING CHEMOTAXIS PROTEIN MCPB"/>
    <property type="match status" value="1"/>
</dbReference>
<evidence type="ECO:0000313" key="8">
    <source>
        <dbReference type="Proteomes" id="UP000001929"/>
    </source>
</evidence>
<feature type="domain" description="Methyl-accepting transducer" evidence="5">
    <location>
        <begin position="300"/>
        <end position="543"/>
    </location>
</feature>
<organism evidence="7 8">
    <name type="scientific">Rhodospirillum rubrum (strain ATCC 11170 / ATH 1.1.1 / DSM 467 / LMG 4362 / NCIMB 8255 / S1)</name>
    <dbReference type="NCBI Taxonomy" id="269796"/>
    <lineage>
        <taxon>Bacteria</taxon>
        <taxon>Pseudomonadati</taxon>
        <taxon>Pseudomonadota</taxon>
        <taxon>Alphaproteobacteria</taxon>
        <taxon>Rhodospirillales</taxon>
        <taxon>Rhodospirillaceae</taxon>
        <taxon>Rhodospirillum</taxon>
    </lineage>
</organism>
<dbReference type="Pfam" id="PF00015">
    <property type="entry name" value="MCPsignal"/>
    <property type="match status" value="1"/>
</dbReference>
<dbReference type="CDD" id="cd06225">
    <property type="entry name" value="HAMP"/>
    <property type="match status" value="1"/>
</dbReference>
<reference evidence="7 8" key="1">
    <citation type="journal article" date="2011" name="Stand. Genomic Sci.">
        <title>Complete genome sequence of Rhodospirillum rubrum type strain (S1).</title>
        <authorList>
            <person name="Munk A.C."/>
            <person name="Copeland A."/>
            <person name="Lucas S."/>
            <person name="Lapidus A."/>
            <person name="Del Rio T.G."/>
            <person name="Barry K."/>
            <person name="Detter J.C."/>
            <person name="Hammon N."/>
            <person name="Israni S."/>
            <person name="Pitluck S."/>
            <person name="Brettin T."/>
            <person name="Bruce D."/>
            <person name="Han C."/>
            <person name="Tapia R."/>
            <person name="Gilna P."/>
            <person name="Schmutz J."/>
            <person name="Larimer F."/>
            <person name="Land M."/>
            <person name="Kyrpides N.C."/>
            <person name="Mavromatis K."/>
            <person name="Richardson P."/>
            <person name="Rohde M."/>
            <person name="Goker M."/>
            <person name="Klenk H.P."/>
            <person name="Zhang Y."/>
            <person name="Roberts G.P."/>
            <person name="Reslewic S."/>
            <person name="Schwartz D.C."/>
        </authorList>
    </citation>
    <scope>NUCLEOTIDE SEQUENCE [LARGE SCALE GENOMIC DNA]</scope>
    <source>
        <strain evidence="8">ATCC 11170 / ATH 1.1.1 / DSM 467 / LMG 4362 / NCIMB 8255 / S1</strain>
    </source>
</reference>
<evidence type="ECO:0000256" key="3">
    <source>
        <dbReference type="PROSITE-ProRule" id="PRU00284"/>
    </source>
</evidence>
<dbReference type="Gene3D" id="1.10.287.950">
    <property type="entry name" value="Methyl-accepting chemotaxis protein"/>
    <property type="match status" value="1"/>
</dbReference>
<evidence type="ECO:0000256" key="2">
    <source>
        <dbReference type="ARBA" id="ARBA00029447"/>
    </source>
</evidence>
<dbReference type="Pfam" id="PF00672">
    <property type="entry name" value="HAMP"/>
    <property type="match status" value="1"/>
</dbReference>
<evidence type="ECO:0000256" key="4">
    <source>
        <dbReference type="SAM" id="Phobius"/>
    </source>
</evidence>
<protein>
    <submittedName>
        <fullName evidence="7">Chemotaxis sensory transducer</fullName>
    </submittedName>
</protein>
<keyword evidence="4" id="KW-0812">Transmembrane</keyword>
<dbReference type="Gene3D" id="6.10.340.10">
    <property type="match status" value="1"/>
</dbReference>
<dbReference type="KEGG" id="rru:Rru_A3563"/>
<keyword evidence="4" id="KW-1133">Transmembrane helix</keyword>
<keyword evidence="4" id="KW-0472">Membrane</keyword>
<accession>Q2RND8</accession>
<dbReference type="EnsemblBacteria" id="ABC24357">
    <property type="protein sequence ID" value="ABC24357"/>
    <property type="gene ID" value="Rru_A3563"/>
</dbReference>
<sequence>MMSVINNIKIPMKLAGAFFTLIFIFLFSGVISLYLMNDMDDATADITDNWHLTITSLDNIEKTLIEYRRWEQTLAAARTPDQSDRADKMLTKTRVVLSEISKNHLKYLASKREADIYNEFVSYLQPFFQESDKAREFAKKGDASQVNTVLLGESYVIIGKMQTVLDSLVQLNAEGMKAANQRQDDSYETAKIVTYFVLTFATIIAVLAGLILRSAIAKPVSAMTEAMKRLAEGDKSIDIPARGRRDEIGAMAEAVQVFKENAIRADRLAEDQRKEQAARTARAQTIETLTTNFDGKISNLLTLVEGALTELNATAQTMQSNSERASQQATTVAAASEQASTNVQTVASAAEELSNAIVEIGRQVERSSATSKAASEEAERTNKIVLSLADSSLKIGDVIGLINDIASQTNLLALNATIEAARAGDAGKGFAVVAGEVKSLANQTAKATEGITAQIGSVQSATQEAVTAINGISTRIGEINEISTGIAAAVEEQSAATGEIARNAQQAAQGTQEISANNAGMTQTSRETGAASGRVLSAAQALEKETASLKDVVASFLDGVRSA</sequence>
<proteinExistence type="inferred from homology"/>
<dbReference type="GO" id="GO:0004888">
    <property type="term" value="F:transmembrane signaling receptor activity"/>
    <property type="evidence" value="ECO:0007669"/>
    <property type="project" value="InterPro"/>
</dbReference>
<dbReference type="PROSITE" id="PS50111">
    <property type="entry name" value="CHEMOTAXIS_TRANSDUC_2"/>
    <property type="match status" value="1"/>
</dbReference>
<keyword evidence="1 3" id="KW-0807">Transducer</keyword>
<dbReference type="InterPro" id="IPR004089">
    <property type="entry name" value="MCPsignal_dom"/>
</dbReference>
<dbReference type="AlphaFoldDB" id="Q2RND8"/>
<evidence type="ECO:0000259" key="5">
    <source>
        <dbReference type="PROSITE" id="PS50111"/>
    </source>
</evidence>
<dbReference type="STRING" id="269796.Rru_A3563"/>
<evidence type="ECO:0000256" key="1">
    <source>
        <dbReference type="ARBA" id="ARBA00023224"/>
    </source>
</evidence>
<dbReference type="SMART" id="SM00304">
    <property type="entry name" value="HAMP"/>
    <property type="match status" value="1"/>
</dbReference>
<dbReference type="HOGENOM" id="CLU_000445_107_27_5"/>
<dbReference type="RefSeq" id="WP_011391310.1">
    <property type="nucleotide sequence ID" value="NC_007643.1"/>
</dbReference>
<dbReference type="EMBL" id="CP000230">
    <property type="protein sequence ID" value="ABC24357.1"/>
    <property type="molecule type" value="Genomic_DNA"/>
</dbReference>
<dbReference type="PhylomeDB" id="Q2RND8"/>
<evidence type="ECO:0000313" key="7">
    <source>
        <dbReference type="EMBL" id="ABC24357.1"/>
    </source>
</evidence>
<dbReference type="SUPFAM" id="SSF58104">
    <property type="entry name" value="Methyl-accepting chemotaxis protein (MCP) signaling domain"/>
    <property type="match status" value="1"/>
</dbReference>
<dbReference type="PRINTS" id="PR00260">
    <property type="entry name" value="CHEMTRNSDUCR"/>
</dbReference>
<name>Q2RND8_RHORT</name>
<dbReference type="PROSITE" id="PS50885">
    <property type="entry name" value="HAMP"/>
    <property type="match status" value="1"/>
</dbReference>
<feature type="transmembrane region" description="Helical" evidence="4">
    <location>
        <begin position="192"/>
        <end position="212"/>
    </location>
</feature>
<dbReference type="GO" id="GO:0006935">
    <property type="term" value="P:chemotaxis"/>
    <property type="evidence" value="ECO:0007669"/>
    <property type="project" value="InterPro"/>
</dbReference>
<dbReference type="Pfam" id="PF12729">
    <property type="entry name" value="4HB_MCP_1"/>
    <property type="match status" value="1"/>
</dbReference>
<dbReference type="Proteomes" id="UP000001929">
    <property type="component" value="Chromosome"/>
</dbReference>
<gene>
    <name evidence="7" type="ordered locus">Rru_A3563</name>
</gene>
<dbReference type="PATRIC" id="fig|269796.9.peg.3684"/>
<feature type="domain" description="HAMP" evidence="6">
    <location>
        <begin position="214"/>
        <end position="267"/>
    </location>
</feature>
<dbReference type="GO" id="GO:0007165">
    <property type="term" value="P:signal transduction"/>
    <property type="evidence" value="ECO:0007669"/>
    <property type="project" value="UniProtKB-KW"/>
</dbReference>
<evidence type="ECO:0000259" key="6">
    <source>
        <dbReference type="PROSITE" id="PS50885"/>
    </source>
</evidence>
<dbReference type="InterPro" id="IPR003660">
    <property type="entry name" value="HAMP_dom"/>
</dbReference>
<dbReference type="InterPro" id="IPR024478">
    <property type="entry name" value="HlyB_4HB_MCP"/>
</dbReference>
<keyword evidence="8" id="KW-1185">Reference proteome</keyword>
<dbReference type="SMART" id="SM00283">
    <property type="entry name" value="MA"/>
    <property type="match status" value="1"/>
</dbReference>
<comment type="similarity">
    <text evidence="2">Belongs to the methyl-accepting chemotaxis (MCP) protein family.</text>
</comment>
<dbReference type="eggNOG" id="COG0840">
    <property type="taxonomic scope" value="Bacteria"/>
</dbReference>